<dbReference type="AlphaFoldDB" id="A0A1U9R1E6"/>
<comment type="similarity">
    <text evidence="1">Belongs to the AfsR/DnrI/RedD regulatory family.</text>
</comment>
<dbReference type="KEGG" id="snw:BBN63_31630"/>
<keyword evidence="3" id="KW-0238">DNA-binding</keyword>
<dbReference type="RefSeq" id="WP_107433958.1">
    <property type="nucleotide sequence ID" value="NZ_CP018047.1"/>
</dbReference>
<dbReference type="SUPFAM" id="SSF46894">
    <property type="entry name" value="C-terminal effector domain of the bipartite response regulators"/>
    <property type="match status" value="1"/>
</dbReference>
<dbReference type="PROSITE" id="PS50005">
    <property type="entry name" value="TPR"/>
    <property type="match status" value="1"/>
</dbReference>
<dbReference type="InterPro" id="IPR016032">
    <property type="entry name" value="Sig_transdc_resp-reg_C-effctor"/>
</dbReference>
<dbReference type="EMBL" id="CP018047">
    <property type="protein sequence ID" value="AQU70053.1"/>
    <property type="molecule type" value="Genomic_DNA"/>
</dbReference>
<evidence type="ECO:0000256" key="5">
    <source>
        <dbReference type="SAM" id="MobiDB-lite"/>
    </source>
</evidence>
<dbReference type="InterPro" id="IPR036388">
    <property type="entry name" value="WH-like_DNA-bd_sf"/>
</dbReference>
<evidence type="ECO:0000259" key="7">
    <source>
        <dbReference type="SMART" id="SM01043"/>
    </source>
</evidence>
<feature type="region of interest" description="Disordered" evidence="5">
    <location>
        <begin position="245"/>
        <end position="268"/>
    </location>
</feature>
<gene>
    <name evidence="8" type="ORF">BBN63_31630</name>
</gene>
<dbReference type="PRINTS" id="PR00364">
    <property type="entry name" value="DISEASERSIST"/>
</dbReference>
<keyword evidence="9" id="KW-1185">Reference proteome</keyword>
<feature type="repeat" description="TPR" evidence="4">
    <location>
        <begin position="980"/>
        <end position="1013"/>
    </location>
</feature>
<dbReference type="InterPro" id="IPR027417">
    <property type="entry name" value="P-loop_NTPase"/>
</dbReference>
<dbReference type="SMART" id="SM01043">
    <property type="entry name" value="BTAD"/>
    <property type="match status" value="1"/>
</dbReference>
<evidence type="ECO:0000259" key="6">
    <source>
        <dbReference type="SMART" id="SM00862"/>
    </source>
</evidence>
<dbReference type="InterPro" id="IPR005158">
    <property type="entry name" value="BTAD"/>
</dbReference>
<dbReference type="SUPFAM" id="SSF52540">
    <property type="entry name" value="P-loop containing nucleoside triphosphate hydrolases"/>
    <property type="match status" value="1"/>
</dbReference>
<dbReference type="Pfam" id="PF25872">
    <property type="entry name" value="HTH_77"/>
    <property type="match status" value="1"/>
</dbReference>
<evidence type="ECO:0000256" key="2">
    <source>
        <dbReference type="ARBA" id="ARBA00023012"/>
    </source>
</evidence>
<feature type="region of interest" description="Disordered" evidence="5">
    <location>
        <begin position="294"/>
        <end position="381"/>
    </location>
</feature>
<organism evidence="8 9">
    <name type="scientific">Streptomyces niveus</name>
    <name type="common">Streptomyces spheroides</name>
    <dbReference type="NCBI Taxonomy" id="193462"/>
    <lineage>
        <taxon>Bacteria</taxon>
        <taxon>Bacillati</taxon>
        <taxon>Actinomycetota</taxon>
        <taxon>Actinomycetes</taxon>
        <taxon>Kitasatosporales</taxon>
        <taxon>Streptomycetaceae</taxon>
        <taxon>Streptomyces</taxon>
    </lineage>
</organism>
<feature type="compositionally biased region" description="Basic and acidic residues" evidence="5">
    <location>
        <begin position="304"/>
        <end position="346"/>
    </location>
</feature>
<proteinExistence type="inferred from homology"/>
<dbReference type="GO" id="GO:0003677">
    <property type="term" value="F:DNA binding"/>
    <property type="evidence" value="ECO:0007669"/>
    <property type="project" value="UniProtKB-KW"/>
</dbReference>
<dbReference type="Gene3D" id="1.25.40.10">
    <property type="entry name" value="Tetratricopeptide repeat domain"/>
    <property type="match status" value="2"/>
</dbReference>
<dbReference type="Pfam" id="PF03704">
    <property type="entry name" value="BTAD"/>
    <property type="match status" value="1"/>
</dbReference>
<dbReference type="InterPro" id="IPR058852">
    <property type="entry name" value="HTH_77"/>
</dbReference>
<evidence type="ECO:0000256" key="4">
    <source>
        <dbReference type="PROSITE-ProRule" id="PRU00339"/>
    </source>
</evidence>
<dbReference type="SMART" id="SM00862">
    <property type="entry name" value="Trans_reg_C"/>
    <property type="match status" value="1"/>
</dbReference>
<reference evidence="8 9" key="1">
    <citation type="submission" date="2016-11" db="EMBL/GenBank/DDBJ databases">
        <title>Complete genome sequence of Streptomyces niveus SCSIO 3406.</title>
        <authorList>
            <person name="Zhu Q."/>
            <person name="Cheng W."/>
            <person name="Song Y."/>
            <person name="Li Q."/>
            <person name="Ju J."/>
        </authorList>
    </citation>
    <scope>NUCLEOTIDE SEQUENCE [LARGE SCALE GENOMIC DNA]</scope>
    <source>
        <strain evidence="8 9">SCSIO 3406</strain>
    </source>
</reference>
<keyword evidence="2" id="KW-0902">Two-component regulatory system</keyword>
<feature type="domain" description="Bacterial transcriptional activator" evidence="7">
    <location>
        <begin position="100"/>
        <end position="245"/>
    </location>
</feature>
<feature type="domain" description="OmpR/PhoB-type" evidence="6">
    <location>
        <begin position="18"/>
        <end position="93"/>
    </location>
</feature>
<dbReference type="Gene3D" id="1.10.10.10">
    <property type="entry name" value="Winged helix-like DNA-binding domain superfamily/Winged helix DNA-binding domain"/>
    <property type="match status" value="1"/>
</dbReference>
<evidence type="ECO:0000313" key="9">
    <source>
        <dbReference type="Proteomes" id="UP000189677"/>
    </source>
</evidence>
<dbReference type="InterPro" id="IPR011990">
    <property type="entry name" value="TPR-like_helical_dom_sf"/>
</dbReference>
<dbReference type="PANTHER" id="PTHR47691:SF3">
    <property type="entry name" value="HTH-TYPE TRANSCRIPTIONAL REGULATOR RV0890C-RELATED"/>
    <property type="match status" value="1"/>
</dbReference>
<dbReference type="InterPro" id="IPR001867">
    <property type="entry name" value="OmpR/PhoB-type_DNA-bd"/>
</dbReference>
<dbReference type="Gene3D" id="3.40.50.300">
    <property type="entry name" value="P-loop containing nucleotide triphosphate hydrolases"/>
    <property type="match status" value="1"/>
</dbReference>
<dbReference type="GO" id="GO:0000160">
    <property type="term" value="P:phosphorelay signal transduction system"/>
    <property type="evidence" value="ECO:0007669"/>
    <property type="project" value="UniProtKB-KW"/>
</dbReference>
<dbReference type="InterPro" id="IPR019734">
    <property type="entry name" value="TPR_rpt"/>
</dbReference>
<keyword evidence="4" id="KW-0802">TPR repeat</keyword>
<accession>A0A1U9R1E6</accession>
<dbReference type="SUPFAM" id="SSF48452">
    <property type="entry name" value="TPR-like"/>
    <property type="match status" value="2"/>
</dbReference>
<dbReference type="OrthoDB" id="499349at2"/>
<evidence type="ECO:0000313" key="8">
    <source>
        <dbReference type="EMBL" id="AQU70053.1"/>
    </source>
</evidence>
<evidence type="ECO:0000256" key="3">
    <source>
        <dbReference type="ARBA" id="ARBA00023125"/>
    </source>
</evidence>
<evidence type="ECO:0000256" key="1">
    <source>
        <dbReference type="ARBA" id="ARBA00005820"/>
    </source>
</evidence>
<protein>
    <submittedName>
        <fullName evidence="8">Uncharacterized protein</fullName>
    </submittedName>
</protein>
<dbReference type="PANTHER" id="PTHR47691">
    <property type="entry name" value="REGULATOR-RELATED"/>
    <property type="match status" value="1"/>
</dbReference>
<dbReference type="Proteomes" id="UP000189677">
    <property type="component" value="Chromosome"/>
</dbReference>
<sequence>MNYRYDVLGATRAFTPDGTEVRISGARVRALLTALAAAGGRTVPAERLAAQVWDDDTRKPPADESAALQALVGRLRKALGAAAIASGPGGYRLVVERDDIDLFRFERLAAEGALALDGDGDGTRAATLLDQALALWRGPVLADLPGRETDPLVVRARQRHTEARRNRLTAEVRLGRAERALPGLAELAAEAPLDEPLQATWIAALRSTGRRAEALQAYDEVRTLLAARLGTDPSRELRLLHAKLLSDDERDAQQSTSPPPGDGAPVGERDAVRERAEGSGGSGGARRGVAFSREADASRGGAGHSDEPQAGRERAVRSCESDGTRQGVDDRASASERGDVRERAAGPEESGGARRVPRADAVAPSAGTHAAPFNPPSPAPGNLPARLTSFVGREGELLALAEQLRGHRLVTLTGAGGAGKTRLAFEAAASGDWPDGVWVAELASVREPGEVPEAVLTALGGRETAVRGPGGADGAVAGPLDRLVEHCGSRRLLIVLDNCEQVIGAAAALAETVLTRCPHVTVLATSREQLGVRGEFLYAVGPLAPPAAMRLLGERGAAARPGFRTDDDTSACEEICRRLDGLPLALELAAARLRLLTPRQLADRLDDRFRLLGAGSGSRTVLPRQQTLRAVVDWSWDLLTESERAVLRRLSVFVGGCAPGEAEDVCAGGDVPVFDALASLVDKSLVVAVPDGADGMRYRLLETVAEYAAGRLDESGERAAVELRHLRAYRELVRVGEPELRGPRQSYRLAQFEREHDNVRAALRAALHGVDGRPGEQDALCLVLSMSWFWQLRGHQRDARDWSTAATALGPDPFAAPVRPAVPLADPCIDLPPPWSDEQVWEARRGVRLVSFASGGGEKQEAGHAPDDGSRFVAGTDTLEPLTRIVAAYRPDMPQVCRQPGVMWFFAGLMTGEWRSMGETLDALVDACRARPGRGWDLGLALTLRGKLLDAAPGNEDRAVRDADEAVALFEQAGDLVILAESLSARGESYERRGRYEEAAADFERAMENCARIGVPTQVSLFKARLASVRLEAATGPAADEAAERLLVEAVEESRGLAGRTGGTARLLLAGRYGRTGRTTLARDQLTTLEEEPGFREHTVQMGLTEGLRGWLDCLDVAYERALDHLRESVRLLDSLAHLVAPQLITSQFLCAAWAKTGTGEAVDGARLLGAYGRHTGLAEKFLFHPYPAGYEREIGRRAEAEVRAVLDDETWARAYAEGGALSVREAAALI</sequence>
<dbReference type="CDD" id="cd15831">
    <property type="entry name" value="BTAD"/>
    <property type="match status" value="1"/>
</dbReference>
<name>A0A1U9R1E6_STRNV</name>
<dbReference type="GO" id="GO:0006355">
    <property type="term" value="P:regulation of DNA-templated transcription"/>
    <property type="evidence" value="ECO:0007669"/>
    <property type="project" value="InterPro"/>
</dbReference>